<dbReference type="InterPro" id="IPR033043">
    <property type="entry name" value="FAF1-like_UBX"/>
</dbReference>
<dbReference type="InterPro" id="IPR001012">
    <property type="entry name" value="UBX_dom"/>
</dbReference>
<dbReference type="OrthoDB" id="1920064at2759"/>
<evidence type="ECO:0000256" key="1">
    <source>
        <dbReference type="SAM" id="MobiDB-lite"/>
    </source>
</evidence>
<dbReference type="CDD" id="cd01771">
    <property type="entry name" value="UBX_UBXN3A"/>
    <property type="match status" value="1"/>
</dbReference>
<dbReference type="GO" id="GO:0043130">
    <property type="term" value="F:ubiquitin binding"/>
    <property type="evidence" value="ECO:0007669"/>
    <property type="project" value="TreeGrafter"/>
</dbReference>
<dbReference type="GO" id="GO:0005783">
    <property type="term" value="C:endoplasmic reticulum"/>
    <property type="evidence" value="ECO:0007669"/>
    <property type="project" value="TreeGrafter"/>
</dbReference>
<dbReference type="GO" id="GO:0005634">
    <property type="term" value="C:nucleus"/>
    <property type="evidence" value="ECO:0007669"/>
    <property type="project" value="TreeGrafter"/>
</dbReference>
<dbReference type="SMART" id="SM00166">
    <property type="entry name" value="UBX"/>
    <property type="match status" value="1"/>
</dbReference>
<evidence type="ECO:0000313" key="3">
    <source>
        <dbReference type="EMBL" id="CAF4915510.1"/>
    </source>
</evidence>
<dbReference type="SMART" id="SM00594">
    <property type="entry name" value="UAS"/>
    <property type="match status" value="1"/>
</dbReference>
<evidence type="ECO:0000313" key="4">
    <source>
        <dbReference type="Proteomes" id="UP000663880"/>
    </source>
</evidence>
<dbReference type="Pfam" id="PF00789">
    <property type="entry name" value="UBX"/>
    <property type="match status" value="1"/>
</dbReference>
<feature type="region of interest" description="Disordered" evidence="1">
    <location>
        <begin position="280"/>
        <end position="301"/>
    </location>
</feature>
<dbReference type="InterPro" id="IPR029071">
    <property type="entry name" value="Ubiquitin-like_domsf"/>
</dbReference>
<dbReference type="Proteomes" id="UP000663880">
    <property type="component" value="Unassembled WGS sequence"/>
</dbReference>
<keyword evidence="4" id="KW-1185">Reference proteome</keyword>
<dbReference type="PROSITE" id="PS50033">
    <property type="entry name" value="UBX"/>
    <property type="match status" value="1"/>
</dbReference>
<dbReference type="Gene3D" id="3.40.30.10">
    <property type="entry name" value="Glutaredoxin"/>
    <property type="match status" value="1"/>
</dbReference>
<protein>
    <recommendedName>
        <fullName evidence="2">UBX domain-containing protein</fullName>
    </recommendedName>
</protein>
<reference evidence="3" key="1">
    <citation type="submission" date="2021-02" db="EMBL/GenBank/DDBJ databases">
        <authorList>
            <person name="Steward A R."/>
        </authorList>
    </citation>
    <scope>NUCLEOTIDE SEQUENCE</scope>
</reference>
<gene>
    <name evidence="3" type="ORF">PMACD_LOCUS12542</name>
</gene>
<dbReference type="GO" id="GO:0036503">
    <property type="term" value="P:ERAD pathway"/>
    <property type="evidence" value="ECO:0007669"/>
    <property type="project" value="TreeGrafter"/>
</dbReference>
<dbReference type="InterPro" id="IPR049483">
    <property type="entry name" value="FAF1_2-like_UAS"/>
</dbReference>
<comment type="caution">
    <text evidence="3">The sequence shown here is derived from an EMBL/GenBank/DDBJ whole genome shotgun (WGS) entry which is preliminary data.</text>
</comment>
<dbReference type="InterPro" id="IPR036249">
    <property type="entry name" value="Thioredoxin-like_sf"/>
</dbReference>
<evidence type="ECO:0000259" key="2">
    <source>
        <dbReference type="PROSITE" id="PS50033"/>
    </source>
</evidence>
<name>A0A821VVG3_9NEOP</name>
<dbReference type="PANTHER" id="PTHR23322">
    <property type="entry name" value="FAS-ASSOCIATED PROTEIN"/>
    <property type="match status" value="1"/>
</dbReference>
<dbReference type="InterPro" id="IPR050730">
    <property type="entry name" value="UBX_domain-protein"/>
</dbReference>
<proteinExistence type="predicted"/>
<organism evidence="3 4">
    <name type="scientific">Pieris macdunnoughi</name>
    <dbReference type="NCBI Taxonomy" id="345717"/>
    <lineage>
        <taxon>Eukaryota</taxon>
        <taxon>Metazoa</taxon>
        <taxon>Ecdysozoa</taxon>
        <taxon>Arthropoda</taxon>
        <taxon>Hexapoda</taxon>
        <taxon>Insecta</taxon>
        <taxon>Pterygota</taxon>
        <taxon>Neoptera</taxon>
        <taxon>Endopterygota</taxon>
        <taxon>Lepidoptera</taxon>
        <taxon>Glossata</taxon>
        <taxon>Ditrysia</taxon>
        <taxon>Papilionoidea</taxon>
        <taxon>Pieridae</taxon>
        <taxon>Pierinae</taxon>
        <taxon>Pieris</taxon>
    </lineage>
</organism>
<dbReference type="Pfam" id="PF21021">
    <property type="entry name" value="FAF1"/>
    <property type="match status" value="1"/>
</dbReference>
<dbReference type="InterPro" id="IPR006577">
    <property type="entry name" value="UAS"/>
</dbReference>
<dbReference type="AlphaFoldDB" id="A0A821VVG3"/>
<feature type="domain" description="UBX" evidence="2">
    <location>
        <begin position="303"/>
        <end position="380"/>
    </location>
</feature>
<sequence>MLLDGEWSRRQSAINKVLPHDGNSTTQTNNARDEEMIDDDISVITPKNHPPVSERVQDELQGCIEFAQRFRARYGPNSPNFFEGTLEDAFEESCLTPAKERKLLAVYLHHEHSVLSNVFCAQLLGCETALQTLAANFIVYGWDVTHPDNMDLLLTSVTDALDQVVSTTIQRIPNDQLPALIIIMRMRSNTEIYSVINGDVGVSELVGGLLEAVERFTVQREEDAKFEEERLARERVMSEQDEAYQMSLDADRAKEERKKQLELERNQEIERAEYERQMQEAHEESQRLGAVERVPPEPGADADDVMRIRVRLPPPHHKCFERRFRAQDTLAALLDFLASKGYPQENYKVISRWPRRDLTAESQSSTLIALELYPQETIILEER</sequence>
<dbReference type="PANTHER" id="PTHR23322:SF96">
    <property type="entry name" value="FAS-ASSOCIATED FACTOR 1"/>
    <property type="match status" value="1"/>
</dbReference>
<dbReference type="EMBL" id="CAJOBZ010000049">
    <property type="protein sequence ID" value="CAF4915510.1"/>
    <property type="molecule type" value="Genomic_DNA"/>
</dbReference>
<dbReference type="SUPFAM" id="SSF54236">
    <property type="entry name" value="Ubiquitin-like"/>
    <property type="match status" value="1"/>
</dbReference>
<dbReference type="SUPFAM" id="SSF52833">
    <property type="entry name" value="Thioredoxin-like"/>
    <property type="match status" value="1"/>
</dbReference>
<dbReference type="Gene3D" id="3.10.20.90">
    <property type="entry name" value="Phosphatidylinositol 3-kinase Catalytic Subunit, Chain A, domain 1"/>
    <property type="match status" value="1"/>
</dbReference>
<accession>A0A821VVG3</accession>